<keyword evidence="9" id="KW-0325">Glycoprotein</keyword>
<dbReference type="Pfam" id="PF11051">
    <property type="entry name" value="Mannosyl_trans3"/>
    <property type="match status" value="2"/>
</dbReference>
<dbReference type="AlphaFoldDB" id="A0A816FPX2"/>
<protein>
    <submittedName>
        <fullName evidence="11">Uncharacterized protein</fullName>
    </submittedName>
</protein>
<dbReference type="GO" id="GO:0006493">
    <property type="term" value="P:protein O-linked glycosylation"/>
    <property type="evidence" value="ECO:0007669"/>
    <property type="project" value="TreeGrafter"/>
</dbReference>
<gene>
    <name evidence="11" type="ORF">XAT740_LOCUS57499</name>
</gene>
<evidence type="ECO:0000256" key="1">
    <source>
        <dbReference type="ARBA" id="ARBA00004606"/>
    </source>
</evidence>
<keyword evidence="8 10" id="KW-0472">Membrane</keyword>
<feature type="non-terminal residue" evidence="11">
    <location>
        <position position="394"/>
    </location>
</feature>
<name>A0A816FPX2_ADIRI</name>
<keyword evidence="4" id="KW-0808">Transferase</keyword>
<dbReference type="Proteomes" id="UP000663828">
    <property type="component" value="Unassembled WGS sequence"/>
</dbReference>
<keyword evidence="7 10" id="KW-1133">Transmembrane helix</keyword>
<evidence type="ECO:0000256" key="4">
    <source>
        <dbReference type="ARBA" id="ARBA00022679"/>
    </source>
</evidence>
<keyword evidence="3" id="KW-0328">Glycosyltransferase</keyword>
<dbReference type="PANTHER" id="PTHR31392">
    <property type="entry name" value="ALPHA-1,3-MANNOSYLTRANSFERASE MNN1-RELATED"/>
    <property type="match status" value="1"/>
</dbReference>
<dbReference type="InterPro" id="IPR022751">
    <property type="entry name" value="Alpha_mannosyltransferase"/>
</dbReference>
<evidence type="ECO:0000313" key="12">
    <source>
        <dbReference type="Proteomes" id="UP000663828"/>
    </source>
</evidence>
<keyword evidence="6" id="KW-0735">Signal-anchor</keyword>
<sequence length="394" mass="45546">MTNFVVILLFITCVLLSLIYLNLNYQKNIIERSLKINDSFVSSSSSSSLSSLLKINGNSDVRWNTSIGTPKQRLFDISTRSPAAVQLISDYYDKVIVEMRDYLLYSKVNLKSKLFPWLIEIEHGWNRSSYVGAKQSKGIVICSGNRHVRWTIVALKCLEMIGNDLPIEVMYFTSKDLSVDNQELMRKAFPNVYFTDLSLSYTNHSHLDLHGRQIQPFAVLACRFEQVVLMDSDVLFVEKPSILFGNVNFVRNGCLFFYDRYEVSNETKRWIESLSTKQSQSVIPERRQGSGVVVIDKYRVLKGILSTCKLNDHQGQEQRDAYKYLYDDRDTWWLGFSIVEISPRFMSSLTGVIGKIDDGNKERVFGNVLHFDEYYEPIWWNGGMFRNGHDNDEL</sequence>
<dbReference type="GO" id="GO:0016020">
    <property type="term" value="C:membrane"/>
    <property type="evidence" value="ECO:0007669"/>
    <property type="project" value="UniProtKB-SubCell"/>
</dbReference>
<comment type="similarity">
    <text evidence="2">Belongs to the MNN1/MNT family.</text>
</comment>
<comment type="subcellular location">
    <subcellularLocation>
        <location evidence="1">Membrane</location>
        <topology evidence="1">Single-pass type II membrane protein</topology>
    </subcellularLocation>
</comment>
<evidence type="ECO:0000256" key="7">
    <source>
        <dbReference type="ARBA" id="ARBA00022989"/>
    </source>
</evidence>
<evidence type="ECO:0000256" key="3">
    <source>
        <dbReference type="ARBA" id="ARBA00022676"/>
    </source>
</evidence>
<keyword evidence="5 10" id="KW-0812">Transmembrane</keyword>
<evidence type="ECO:0000256" key="9">
    <source>
        <dbReference type="ARBA" id="ARBA00023180"/>
    </source>
</evidence>
<proteinExistence type="inferred from homology"/>
<accession>A0A816FPX2</accession>
<dbReference type="InterPro" id="IPR029044">
    <property type="entry name" value="Nucleotide-diphossugar_trans"/>
</dbReference>
<organism evidence="11 12">
    <name type="scientific">Adineta ricciae</name>
    <name type="common">Rotifer</name>
    <dbReference type="NCBI Taxonomy" id="249248"/>
    <lineage>
        <taxon>Eukaryota</taxon>
        <taxon>Metazoa</taxon>
        <taxon>Spiralia</taxon>
        <taxon>Gnathifera</taxon>
        <taxon>Rotifera</taxon>
        <taxon>Eurotatoria</taxon>
        <taxon>Bdelloidea</taxon>
        <taxon>Adinetida</taxon>
        <taxon>Adinetidae</taxon>
        <taxon>Adineta</taxon>
    </lineage>
</organism>
<dbReference type="GO" id="GO:0000033">
    <property type="term" value="F:alpha-1,3-mannosyltransferase activity"/>
    <property type="evidence" value="ECO:0007669"/>
    <property type="project" value="TreeGrafter"/>
</dbReference>
<dbReference type="EMBL" id="CAJNOR010011904">
    <property type="protein sequence ID" value="CAF1664445.1"/>
    <property type="molecule type" value="Genomic_DNA"/>
</dbReference>
<evidence type="ECO:0000256" key="6">
    <source>
        <dbReference type="ARBA" id="ARBA00022968"/>
    </source>
</evidence>
<dbReference type="PANTHER" id="PTHR31392:SF1">
    <property type="entry name" value="ALPHA-1,3-MANNOSYLTRANSFERASE MNN1-RELATED"/>
    <property type="match status" value="1"/>
</dbReference>
<dbReference type="SUPFAM" id="SSF53448">
    <property type="entry name" value="Nucleotide-diphospho-sugar transferases"/>
    <property type="match status" value="1"/>
</dbReference>
<evidence type="ECO:0000256" key="10">
    <source>
        <dbReference type="SAM" id="Phobius"/>
    </source>
</evidence>
<evidence type="ECO:0000256" key="8">
    <source>
        <dbReference type="ARBA" id="ARBA00023136"/>
    </source>
</evidence>
<dbReference type="GO" id="GO:0005794">
    <property type="term" value="C:Golgi apparatus"/>
    <property type="evidence" value="ECO:0007669"/>
    <property type="project" value="TreeGrafter"/>
</dbReference>
<comment type="caution">
    <text evidence="11">The sequence shown here is derived from an EMBL/GenBank/DDBJ whole genome shotgun (WGS) entry which is preliminary data.</text>
</comment>
<evidence type="ECO:0000256" key="2">
    <source>
        <dbReference type="ARBA" id="ARBA00009105"/>
    </source>
</evidence>
<keyword evidence="12" id="KW-1185">Reference proteome</keyword>
<evidence type="ECO:0000256" key="5">
    <source>
        <dbReference type="ARBA" id="ARBA00022692"/>
    </source>
</evidence>
<reference evidence="11" key="1">
    <citation type="submission" date="2021-02" db="EMBL/GenBank/DDBJ databases">
        <authorList>
            <person name="Nowell W R."/>
        </authorList>
    </citation>
    <scope>NUCLEOTIDE SEQUENCE</scope>
</reference>
<evidence type="ECO:0000313" key="11">
    <source>
        <dbReference type="EMBL" id="CAF1664445.1"/>
    </source>
</evidence>
<feature type="transmembrane region" description="Helical" evidence="10">
    <location>
        <begin position="6"/>
        <end position="25"/>
    </location>
</feature>